<proteinExistence type="predicted"/>
<evidence type="ECO:0008006" key="4">
    <source>
        <dbReference type="Google" id="ProtNLM"/>
    </source>
</evidence>
<dbReference type="RefSeq" id="WP_144643601.1">
    <property type="nucleotide sequence ID" value="NZ_BNAX01000003.1"/>
</dbReference>
<evidence type="ECO:0000313" key="3">
    <source>
        <dbReference type="Proteomes" id="UP000318578"/>
    </source>
</evidence>
<dbReference type="AlphaFoldDB" id="A0A557ZZE6"/>
<keyword evidence="1" id="KW-0732">Signal</keyword>
<dbReference type="PROSITE" id="PS51257">
    <property type="entry name" value="PROKAR_LIPOPROTEIN"/>
    <property type="match status" value="1"/>
</dbReference>
<name>A0A557ZZE6_9PSEU</name>
<organism evidence="2 3">
    <name type="scientific">Amycolatopsis acidiphila</name>
    <dbReference type="NCBI Taxonomy" id="715473"/>
    <lineage>
        <taxon>Bacteria</taxon>
        <taxon>Bacillati</taxon>
        <taxon>Actinomycetota</taxon>
        <taxon>Actinomycetes</taxon>
        <taxon>Pseudonocardiales</taxon>
        <taxon>Pseudonocardiaceae</taxon>
        <taxon>Amycolatopsis</taxon>
    </lineage>
</organism>
<evidence type="ECO:0000256" key="1">
    <source>
        <dbReference type="SAM" id="SignalP"/>
    </source>
</evidence>
<protein>
    <recommendedName>
        <fullName evidence="4">Lipoprotein</fullName>
    </recommendedName>
</protein>
<reference evidence="2 3" key="1">
    <citation type="submission" date="2019-07" db="EMBL/GenBank/DDBJ databases">
        <title>New species of Amycolatopsis and Streptomyces.</title>
        <authorList>
            <person name="Duangmal K."/>
            <person name="Teo W.F.A."/>
            <person name="Lipun K."/>
        </authorList>
    </citation>
    <scope>NUCLEOTIDE SEQUENCE [LARGE SCALE GENOMIC DNA]</scope>
    <source>
        <strain evidence="2 3">JCM 30562</strain>
    </source>
</reference>
<gene>
    <name evidence="2" type="ORF">FNH06_31720</name>
</gene>
<feature type="signal peptide" evidence="1">
    <location>
        <begin position="1"/>
        <end position="23"/>
    </location>
</feature>
<feature type="chain" id="PRO_5022158330" description="Lipoprotein" evidence="1">
    <location>
        <begin position="24"/>
        <end position="134"/>
    </location>
</feature>
<evidence type="ECO:0000313" key="2">
    <source>
        <dbReference type="EMBL" id="TVT17395.1"/>
    </source>
</evidence>
<accession>A0A557ZZE6</accession>
<comment type="caution">
    <text evidence="2">The sequence shown here is derived from an EMBL/GenBank/DDBJ whole genome shotgun (WGS) entry which is preliminary data.</text>
</comment>
<dbReference type="Proteomes" id="UP000318578">
    <property type="component" value="Unassembled WGS sequence"/>
</dbReference>
<keyword evidence="3" id="KW-1185">Reference proteome</keyword>
<dbReference type="EMBL" id="VJZA01000080">
    <property type="protein sequence ID" value="TVT17395.1"/>
    <property type="molecule type" value="Genomic_DNA"/>
</dbReference>
<sequence>MRAHLLVLATLVLALTACESVTAAPLIQGRSSPPPGTIISVEGYGTARSNPFPLDGSYDVDWTLPAEGAHACRPDDCYFSIDLMTTGRDPFSNVTVVERYRPGADVAPGWQRGNYFLYVYASDGVHWSVTIRDT</sequence>